<dbReference type="EMBL" id="WBVM01000001">
    <property type="protein sequence ID" value="KAB2811211.1"/>
    <property type="molecule type" value="Genomic_DNA"/>
</dbReference>
<dbReference type="RefSeq" id="WP_151578724.1">
    <property type="nucleotide sequence ID" value="NZ_WBVM01000001.1"/>
</dbReference>
<comment type="caution">
    <text evidence="3">The sequence shown here is derived from an EMBL/GenBank/DDBJ whole genome shotgun (WGS) entry which is preliminary data.</text>
</comment>
<keyword evidence="2" id="KW-1133">Transmembrane helix</keyword>
<evidence type="ECO:0000256" key="2">
    <source>
        <dbReference type="SAM" id="Phobius"/>
    </source>
</evidence>
<evidence type="ECO:0000313" key="3">
    <source>
        <dbReference type="EMBL" id="KAB2811211.1"/>
    </source>
</evidence>
<reference evidence="3 4" key="1">
    <citation type="submission" date="2019-09" db="EMBL/GenBank/DDBJ databases">
        <title>Pimelobacter sp. isolated from Paulinella.</title>
        <authorList>
            <person name="Jeong S.E."/>
        </authorList>
    </citation>
    <scope>NUCLEOTIDE SEQUENCE [LARGE SCALE GENOMIC DNA]</scope>
    <source>
        <strain evidence="3 4">Pch-N</strain>
    </source>
</reference>
<organism evidence="3 4">
    <name type="scientific">Nocardioides simplex</name>
    <name type="common">Arthrobacter simplex</name>
    <dbReference type="NCBI Taxonomy" id="2045"/>
    <lineage>
        <taxon>Bacteria</taxon>
        <taxon>Bacillati</taxon>
        <taxon>Actinomycetota</taxon>
        <taxon>Actinomycetes</taxon>
        <taxon>Propionibacteriales</taxon>
        <taxon>Nocardioidaceae</taxon>
        <taxon>Pimelobacter</taxon>
    </lineage>
</organism>
<accession>A0A7J5DYV9</accession>
<feature type="compositionally biased region" description="Low complexity" evidence="1">
    <location>
        <begin position="81"/>
        <end position="100"/>
    </location>
</feature>
<dbReference type="Proteomes" id="UP000449906">
    <property type="component" value="Unassembled WGS sequence"/>
</dbReference>
<feature type="region of interest" description="Disordered" evidence="1">
    <location>
        <begin position="1"/>
        <end position="28"/>
    </location>
</feature>
<proteinExistence type="predicted"/>
<feature type="region of interest" description="Disordered" evidence="1">
    <location>
        <begin position="74"/>
        <end position="114"/>
    </location>
</feature>
<evidence type="ECO:0000256" key="1">
    <source>
        <dbReference type="SAM" id="MobiDB-lite"/>
    </source>
</evidence>
<sequence>MTDTDPNHDPRLSTALRERLRDERPDLEHLAQSSLRAGIRARRGRQRRRAGAAAGAVLGVAAVAVTAGVLSGGGTTAHDGTVAATPTPSATATVTATPTPGDQQSHDVGAPGDPSLPFTLDLAGWTCEYFPVDDKAWCTSTSGGNLSVVVRPAEDHAAWAGQPDKGADPSTLWTSPVHGNYFVTVQGGAGPDGLGATPLQAFIDGLHLAPRWDRP</sequence>
<keyword evidence="2" id="KW-0812">Transmembrane</keyword>
<name>A0A7J5DYV9_NOCSI</name>
<feature type="transmembrane region" description="Helical" evidence="2">
    <location>
        <begin position="50"/>
        <end position="70"/>
    </location>
</feature>
<gene>
    <name evidence="3" type="ORF">F9L07_04680</name>
</gene>
<keyword evidence="2" id="KW-0472">Membrane</keyword>
<evidence type="ECO:0000313" key="4">
    <source>
        <dbReference type="Proteomes" id="UP000449906"/>
    </source>
</evidence>
<protein>
    <submittedName>
        <fullName evidence="3">Uncharacterized protein</fullName>
    </submittedName>
</protein>
<dbReference type="AlphaFoldDB" id="A0A7J5DYV9"/>